<dbReference type="Proteomes" id="UP001592528">
    <property type="component" value="Unassembled WGS sequence"/>
</dbReference>
<evidence type="ECO:0000256" key="1">
    <source>
        <dbReference type="SAM" id="MobiDB-lite"/>
    </source>
</evidence>
<accession>A0ABV6UMP3</accession>
<protein>
    <submittedName>
        <fullName evidence="2">Uncharacterized protein</fullName>
    </submittedName>
</protein>
<organism evidence="2 3">
    <name type="scientific">Streptacidiphilus cavernicola</name>
    <dbReference type="NCBI Taxonomy" id="3342716"/>
    <lineage>
        <taxon>Bacteria</taxon>
        <taxon>Bacillati</taxon>
        <taxon>Actinomycetota</taxon>
        <taxon>Actinomycetes</taxon>
        <taxon>Kitasatosporales</taxon>
        <taxon>Streptomycetaceae</taxon>
        <taxon>Streptacidiphilus</taxon>
    </lineage>
</organism>
<comment type="caution">
    <text evidence="2">The sequence shown here is derived from an EMBL/GenBank/DDBJ whole genome shotgun (WGS) entry which is preliminary data.</text>
</comment>
<proteinExistence type="predicted"/>
<dbReference type="EMBL" id="JBHEZZ010000007">
    <property type="protein sequence ID" value="MFC1402666.1"/>
    <property type="molecule type" value="Genomic_DNA"/>
</dbReference>
<feature type="compositionally biased region" description="Basic and acidic residues" evidence="1">
    <location>
        <begin position="1"/>
        <end position="17"/>
    </location>
</feature>
<sequence length="87" mass="9514">MAGERRLRDLLHGETHRVPGVPAHVEHPAGHQGKALQRRSVSRSTAANDRSRNGARGGGWNHSSARPPRVLAAWQRRIAALFGQESP</sequence>
<reference evidence="2 3" key="1">
    <citation type="submission" date="2024-09" db="EMBL/GenBank/DDBJ databases">
        <authorList>
            <person name="Lee S.D."/>
        </authorList>
    </citation>
    <scope>NUCLEOTIDE SEQUENCE [LARGE SCALE GENOMIC DNA]</scope>
    <source>
        <strain evidence="2 3">N1-5</strain>
    </source>
</reference>
<dbReference type="RefSeq" id="WP_030253168.1">
    <property type="nucleotide sequence ID" value="NZ_JBHEZZ010000007.1"/>
</dbReference>
<gene>
    <name evidence="2" type="ORF">ACEZDJ_15365</name>
</gene>
<evidence type="ECO:0000313" key="3">
    <source>
        <dbReference type="Proteomes" id="UP001592528"/>
    </source>
</evidence>
<name>A0ABV6UMP3_9ACTN</name>
<feature type="region of interest" description="Disordered" evidence="1">
    <location>
        <begin position="1"/>
        <end position="67"/>
    </location>
</feature>
<keyword evidence="3" id="KW-1185">Reference proteome</keyword>
<evidence type="ECO:0000313" key="2">
    <source>
        <dbReference type="EMBL" id="MFC1402666.1"/>
    </source>
</evidence>